<evidence type="ECO:0000313" key="3">
    <source>
        <dbReference type="Proteomes" id="UP000092177"/>
    </source>
</evidence>
<keyword evidence="3" id="KW-1185">Reference proteome</keyword>
<gene>
    <name evidence="2" type="ORF">CH63R_08632</name>
</gene>
<organism evidence="2 3">
    <name type="scientific">Colletotrichum higginsianum (strain IMI 349063)</name>
    <name type="common">Crucifer anthracnose fungus</name>
    <dbReference type="NCBI Taxonomy" id="759273"/>
    <lineage>
        <taxon>Eukaryota</taxon>
        <taxon>Fungi</taxon>
        <taxon>Dikarya</taxon>
        <taxon>Ascomycota</taxon>
        <taxon>Pezizomycotina</taxon>
        <taxon>Sordariomycetes</taxon>
        <taxon>Hypocreomycetidae</taxon>
        <taxon>Glomerellales</taxon>
        <taxon>Glomerellaceae</taxon>
        <taxon>Colletotrichum</taxon>
        <taxon>Colletotrichum destructivum species complex</taxon>
    </lineage>
</organism>
<dbReference type="Proteomes" id="UP000092177">
    <property type="component" value="Chromosome 6"/>
</dbReference>
<protein>
    <submittedName>
        <fullName evidence="2">Uncharacterized protein</fullName>
    </submittedName>
</protein>
<dbReference type="EMBL" id="LTAN01000006">
    <property type="protein sequence ID" value="OBR07111.1"/>
    <property type="molecule type" value="Genomic_DNA"/>
</dbReference>
<name>A0A1B7Y500_COLHI</name>
<accession>A0A1B7Y500</accession>
<sequence length="68" mass="7511">MPRQAQDLSLQSHQPPHMLIPPQGPSPTGATCPPSTHPIRLASPDTPLRFDHAGRDLPLAKFLRKKTR</sequence>
<evidence type="ECO:0000256" key="1">
    <source>
        <dbReference type="SAM" id="MobiDB-lite"/>
    </source>
</evidence>
<feature type="region of interest" description="Disordered" evidence="1">
    <location>
        <begin position="1"/>
        <end position="52"/>
    </location>
</feature>
<proteinExistence type="predicted"/>
<dbReference type="KEGG" id="chig:CH63R_08632"/>
<reference evidence="3" key="1">
    <citation type="journal article" date="2017" name="BMC Genomics">
        <title>Gapless genome assembly of Colletotrichum higginsianum reveals chromosome structure and association of transposable elements with secondary metabolite gene clusters.</title>
        <authorList>
            <person name="Dallery J.-F."/>
            <person name="Lapalu N."/>
            <person name="Zampounis A."/>
            <person name="Pigne S."/>
            <person name="Luyten I."/>
            <person name="Amselem J."/>
            <person name="Wittenberg A.H.J."/>
            <person name="Zhou S."/>
            <person name="de Queiroz M.V."/>
            <person name="Robin G.P."/>
            <person name="Auger A."/>
            <person name="Hainaut M."/>
            <person name="Henrissat B."/>
            <person name="Kim K.-T."/>
            <person name="Lee Y.-H."/>
            <person name="Lespinet O."/>
            <person name="Schwartz D.C."/>
            <person name="Thon M.R."/>
            <person name="O'Connell R.J."/>
        </authorList>
    </citation>
    <scope>NUCLEOTIDE SEQUENCE [LARGE SCALE GENOMIC DNA]</scope>
    <source>
        <strain evidence="3">IMI 349063</strain>
    </source>
</reference>
<comment type="caution">
    <text evidence="2">The sequence shown here is derived from an EMBL/GenBank/DDBJ whole genome shotgun (WGS) entry which is preliminary data.</text>
</comment>
<dbReference type="AlphaFoldDB" id="A0A1B7Y500"/>
<dbReference type="RefSeq" id="XP_018155629.1">
    <property type="nucleotide sequence ID" value="XM_018303606.1"/>
</dbReference>
<evidence type="ECO:0000313" key="2">
    <source>
        <dbReference type="EMBL" id="OBR07111.1"/>
    </source>
</evidence>
<dbReference type="GeneID" id="28867713"/>
<dbReference type="VEuPathDB" id="FungiDB:CH63R_08632"/>
<feature type="compositionally biased region" description="Polar residues" evidence="1">
    <location>
        <begin position="1"/>
        <end position="14"/>
    </location>
</feature>